<organism evidence="1">
    <name type="scientific">Siphoviridae sp. ctGa111</name>
    <dbReference type="NCBI Taxonomy" id="2825413"/>
    <lineage>
        <taxon>Viruses</taxon>
        <taxon>Duplodnaviria</taxon>
        <taxon>Heunggongvirae</taxon>
        <taxon>Uroviricota</taxon>
        <taxon>Caudoviricetes</taxon>
    </lineage>
</organism>
<reference evidence="1" key="1">
    <citation type="journal article" date="2021" name="Proc. Natl. Acad. Sci. U.S.A.">
        <title>A Catalog of Tens of Thousands of Viruses from Human Metagenomes Reveals Hidden Associations with Chronic Diseases.</title>
        <authorList>
            <person name="Tisza M.J."/>
            <person name="Buck C.B."/>
        </authorList>
    </citation>
    <scope>NUCLEOTIDE SEQUENCE</scope>
    <source>
        <strain evidence="1">CtGa111</strain>
    </source>
</reference>
<name>A0A8S5VDG0_9CAUD</name>
<protein>
    <submittedName>
        <fullName evidence="1">Uncharacterized protein</fullName>
    </submittedName>
</protein>
<sequence>MTREEFNKILNSELENNARAFAEELSSKENKEMSYTAMVAAAYTHAVSDATKALATALEKAGYLKYDN</sequence>
<proteinExistence type="predicted"/>
<evidence type="ECO:0000313" key="1">
    <source>
        <dbReference type="EMBL" id="DAG04817.1"/>
    </source>
</evidence>
<accession>A0A8S5VDG0</accession>
<dbReference type="EMBL" id="BK016245">
    <property type="protein sequence ID" value="DAG04817.1"/>
    <property type="molecule type" value="Genomic_DNA"/>
</dbReference>